<feature type="non-terminal residue" evidence="2">
    <location>
        <position position="1"/>
    </location>
</feature>
<comment type="caution">
    <text evidence="2">The sequence shown here is derived from an EMBL/GenBank/DDBJ whole genome shotgun (WGS) entry which is preliminary data.</text>
</comment>
<dbReference type="Proteomes" id="UP001431429">
    <property type="component" value="Unassembled WGS sequence"/>
</dbReference>
<protein>
    <recommendedName>
        <fullName evidence="4">LLM class flavin-dependent oxidoreductase</fullName>
    </recommendedName>
</protein>
<dbReference type="SUPFAM" id="SSF51679">
    <property type="entry name" value="Bacterial luciferase-like"/>
    <property type="match status" value="1"/>
</dbReference>
<proteinExistence type="predicted"/>
<dbReference type="EMBL" id="JAMQAW010000083">
    <property type="protein sequence ID" value="MCM2393672.1"/>
    <property type="molecule type" value="Genomic_DNA"/>
</dbReference>
<evidence type="ECO:0000313" key="2">
    <source>
        <dbReference type="EMBL" id="MCM2393672.1"/>
    </source>
</evidence>
<name>A0ABT0UYM3_9ACTN</name>
<organism evidence="2 3">
    <name type="scientific">Streptomyces albipurpureus</name>
    <dbReference type="NCBI Taxonomy" id="2897419"/>
    <lineage>
        <taxon>Bacteria</taxon>
        <taxon>Bacillati</taxon>
        <taxon>Actinomycetota</taxon>
        <taxon>Actinomycetes</taxon>
        <taxon>Kitasatosporales</taxon>
        <taxon>Streptomycetaceae</taxon>
        <taxon>Streptomyces</taxon>
    </lineage>
</organism>
<keyword evidence="3" id="KW-1185">Reference proteome</keyword>
<accession>A0ABT0UYM3</accession>
<dbReference type="Gene3D" id="3.20.20.30">
    <property type="entry name" value="Luciferase-like domain"/>
    <property type="match status" value="1"/>
</dbReference>
<gene>
    <name evidence="2" type="ORF">NBG84_36305</name>
</gene>
<evidence type="ECO:0000256" key="1">
    <source>
        <dbReference type="SAM" id="MobiDB-lite"/>
    </source>
</evidence>
<dbReference type="InterPro" id="IPR036661">
    <property type="entry name" value="Luciferase-like_sf"/>
</dbReference>
<evidence type="ECO:0008006" key="4">
    <source>
        <dbReference type="Google" id="ProtNLM"/>
    </source>
</evidence>
<feature type="region of interest" description="Disordered" evidence="1">
    <location>
        <begin position="150"/>
        <end position="172"/>
    </location>
</feature>
<reference evidence="2" key="1">
    <citation type="submission" date="2022-06" db="EMBL/GenBank/DDBJ databases">
        <title>Genome public.</title>
        <authorList>
            <person name="Sun Q."/>
        </authorList>
    </citation>
    <scope>NUCLEOTIDE SEQUENCE</scope>
    <source>
        <strain evidence="2">CWNU-1</strain>
    </source>
</reference>
<evidence type="ECO:0000313" key="3">
    <source>
        <dbReference type="Proteomes" id="UP001431429"/>
    </source>
</evidence>
<sequence>PGSYIQVVGSREEAERLSRSRYHNIQALGAQRALDELRTRYPGLRLDGASPGGRLPADALPEDPDAVFAAFGSRYLPLWDLARTPGQTAAEFAAEVLALSEHASFIGTPEQIGDELRRWYDDGGVDGFQTILGNDFEALCERVIPRFRGDDARGAHGGAQPYPVNRPAHRTA</sequence>